<dbReference type="RefSeq" id="XP_001790756.1">
    <property type="nucleotide sequence ID" value="XM_001790704.1"/>
</dbReference>
<reference evidence="3" key="1">
    <citation type="journal article" date="2007" name="Plant Cell">
        <title>Dothideomycete-plant interactions illuminated by genome sequencing and EST analysis of the wheat pathogen Stagonospora nodorum.</title>
        <authorList>
            <person name="Hane J.K."/>
            <person name="Lowe R.G."/>
            <person name="Solomon P.S."/>
            <person name="Tan K.C."/>
            <person name="Schoch C.L."/>
            <person name="Spatafora J.W."/>
            <person name="Crous P.W."/>
            <person name="Kodira C."/>
            <person name="Birren B.W."/>
            <person name="Galagan J.E."/>
            <person name="Torriani S.F."/>
            <person name="McDonald B.A."/>
            <person name="Oliver R.P."/>
        </authorList>
    </citation>
    <scope>NUCLEOTIDE SEQUENCE [LARGE SCALE GENOMIC DNA]</scope>
    <source>
        <strain evidence="3">SN15 / ATCC MYA-4574 / FGSC 10173</strain>
    </source>
</reference>
<gene>
    <name evidence="2" type="ORF">SNOG_00059</name>
</gene>
<dbReference type="GeneID" id="5968463"/>
<name>Q0V7F5_PHANO</name>
<evidence type="ECO:0000313" key="3">
    <source>
        <dbReference type="Proteomes" id="UP000001055"/>
    </source>
</evidence>
<sequence>MAPRSRVAEPPPHTASDEAGYIRTLKFGGQQMYPRAMEPAETILRTSFALRDVCGTNKLTDMG</sequence>
<evidence type="ECO:0000256" key="1">
    <source>
        <dbReference type="SAM" id="MobiDB-lite"/>
    </source>
</evidence>
<dbReference type="EMBL" id="CH445325">
    <property type="protein sequence ID" value="EAT91554.1"/>
    <property type="molecule type" value="Genomic_DNA"/>
</dbReference>
<evidence type="ECO:0000313" key="2">
    <source>
        <dbReference type="EMBL" id="EAT91554.1"/>
    </source>
</evidence>
<protein>
    <submittedName>
        <fullName evidence="2">Uncharacterized protein</fullName>
    </submittedName>
</protein>
<feature type="region of interest" description="Disordered" evidence="1">
    <location>
        <begin position="1"/>
        <end position="20"/>
    </location>
</feature>
<proteinExistence type="predicted"/>
<dbReference type="Proteomes" id="UP000001055">
    <property type="component" value="Unassembled WGS sequence"/>
</dbReference>
<dbReference type="AlphaFoldDB" id="Q0V7F5"/>
<dbReference type="KEGG" id="pno:SNOG_00059"/>
<organism evidence="2 3">
    <name type="scientific">Phaeosphaeria nodorum (strain SN15 / ATCC MYA-4574 / FGSC 10173)</name>
    <name type="common">Glume blotch fungus</name>
    <name type="synonym">Parastagonospora nodorum</name>
    <dbReference type="NCBI Taxonomy" id="321614"/>
    <lineage>
        <taxon>Eukaryota</taxon>
        <taxon>Fungi</taxon>
        <taxon>Dikarya</taxon>
        <taxon>Ascomycota</taxon>
        <taxon>Pezizomycotina</taxon>
        <taxon>Dothideomycetes</taxon>
        <taxon>Pleosporomycetidae</taxon>
        <taxon>Pleosporales</taxon>
        <taxon>Pleosporineae</taxon>
        <taxon>Phaeosphaeriaceae</taxon>
        <taxon>Parastagonospora</taxon>
    </lineage>
</organism>
<accession>Q0V7F5</accession>
<dbReference type="InParanoid" id="Q0V7F5"/>